<evidence type="ECO:0000313" key="3">
    <source>
        <dbReference type="EMBL" id="MCZ0703787.1"/>
    </source>
</evidence>
<dbReference type="Pfam" id="PF13490">
    <property type="entry name" value="zf-HC2"/>
    <property type="match status" value="1"/>
</dbReference>
<keyword evidence="1" id="KW-0472">Membrane</keyword>
<organism evidence="3 4">
    <name type="scientific">Natronobacillus azotifigens</name>
    <dbReference type="NCBI Taxonomy" id="472978"/>
    <lineage>
        <taxon>Bacteria</taxon>
        <taxon>Bacillati</taxon>
        <taxon>Bacillota</taxon>
        <taxon>Bacilli</taxon>
        <taxon>Bacillales</taxon>
        <taxon>Bacillaceae</taxon>
        <taxon>Natronobacillus</taxon>
    </lineage>
</organism>
<dbReference type="InterPro" id="IPR027383">
    <property type="entry name" value="Znf_put"/>
</dbReference>
<comment type="caution">
    <text evidence="3">The sequence shown here is derived from an EMBL/GenBank/DDBJ whole genome shotgun (WGS) entry which is preliminary data.</text>
</comment>
<protein>
    <submittedName>
        <fullName evidence="3">Zf-HC2 domain-containing protein</fullName>
    </submittedName>
</protein>
<sequence>MECEHIKEYLVAYHQGKLTPEEEAVIEEHIQTCSTCKQESGYIKKKNQPKGGSKKKSSWILAGIIILLFSVAVFILSDGEGTSEPAIGRNLNISSVYNDVKITITDMIADDLQTIINYEIEDLSKETYYHLEFSGSINGYVDSEITAHRFNGGLYNNAHGNDLNRDDNYIYTGTLYAEPLRSEEGIFELEILEVYETLDSSIMEGKWEFEIPFIRQESIVKKLDKQIEVAGIPLTFTEIVIAPTTTVIKYNYSSPSLGDVQRLNFPSISSGDQVYKITRDVNMFLLSSRGYDYEMFFESMYDQDIPKQLDLELESFSVFVFDQTIFEINPELETQSFEYLGTTITIDQLKVGNRASLTVREEFDPNRAYERLQFEVNFEGPVTHELRGDTTLKIVDKHGEILDEEDAYYFFDQTEQIRYFSVDTDVIVENVNSEVITPKSLEIGGYNTTIIVDEIIELNLLE</sequence>
<accession>A0A9J6REL6</accession>
<dbReference type="EMBL" id="JAPRAT010000022">
    <property type="protein sequence ID" value="MCZ0703787.1"/>
    <property type="molecule type" value="Genomic_DNA"/>
</dbReference>
<dbReference type="RefSeq" id="WP_268780552.1">
    <property type="nucleotide sequence ID" value="NZ_JAPRAT010000022.1"/>
</dbReference>
<reference evidence="3" key="1">
    <citation type="submission" date="2022-11" db="EMBL/GenBank/DDBJ databases">
        <title>WGS of Natronobacillus azotifigens 24KS-1, an anaerobic diazotrophic haloalkaliphile from soda-rich habitats.</title>
        <authorList>
            <person name="Sorokin D.Y."/>
            <person name="Merkel A.Y."/>
        </authorList>
    </citation>
    <scope>NUCLEOTIDE SEQUENCE</scope>
    <source>
        <strain evidence="3">24KS-1</strain>
    </source>
</reference>
<proteinExistence type="predicted"/>
<feature type="domain" description="Putative zinc-finger" evidence="2">
    <location>
        <begin position="3"/>
        <end position="36"/>
    </location>
</feature>
<evidence type="ECO:0000313" key="4">
    <source>
        <dbReference type="Proteomes" id="UP001084197"/>
    </source>
</evidence>
<feature type="transmembrane region" description="Helical" evidence="1">
    <location>
        <begin position="59"/>
        <end position="77"/>
    </location>
</feature>
<gene>
    <name evidence="3" type="ORF">OWO01_11195</name>
</gene>
<dbReference type="AlphaFoldDB" id="A0A9J6REL6"/>
<name>A0A9J6REL6_9BACI</name>
<keyword evidence="4" id="KW-1185">Reference proteome</keyword>
<dbReference type="Proteomes" id="UP001084197">
    <property type="component" value="Unassembled WGS sequence"/>
</dbReference>
<evidence type="ECO:0000259" key="2">
    <source>
        <dbReference type="Pfam" id="PF13490"/>
    </source>
</evidence>
<keyword evidence="1" id="KW-1133">Transmembrane helix</keyword>
<evidence type="ECO:0000256" key="1">
    <source>
        <dbReference type="SAM" id="Phobius"/>
    </source>
</evidence>
<dbReference type="Gene3D" id="2.60.40.1630">
    <property type="entry name" value="bacillus anthracis domain"/>
    <property type="match status" value="1"/>
</dbReference>
<keyword evidence="1" id="KW-0812">Transmembrane</keyword>